<evidence type="ECO:0000313" key="4">
    <source>
        <dbReference type="Proteomes" id="UP000683925"/>
    </source>
</evidence>
<keyword evidence="4" id="KW-1185">Reference proteome</keyword>
<organism evidence="3 4">
    <name type="scientific">Paramecium octaurelia</name>
    <dbReference type="NCBI Taxonomy" id="43137"/>
    <lineage>
        <taxon>Eukaryota</taxon>
        <taxon>Sar</taxon>
        <taxon>Alveolata</taxon>
        <taxon>Ciliophora</taxon>
        <taxon>Intramacronucleata</taxon>
        <taxon>Oligohymenophorea</taxon>
        <taxon>Peniculida</taxon>
        <taxon>Parameciidae</taxon>
        <taxon>Paramecium</taxon>
    </lineage>
</organism>
<proteinExistence type="predicted"/>
<protein>
    <submittedName>
        <fullName evidence="3">Uncharacterized protein</fullName>
    </submittedName>
</protein>
<dbReference type="EMBL" id="CAJJDP010000047">
    <property type="protein sequence ID" value="CAD8165997.1"/>
    <property type="molecule type" value="Genomic_DNA"/>
</dbReference>
<feature type="region of interest" description="Disordered" evidence="2">
    <location>
        <begin position="1"/>
        <end position="34"/>
    </location>
</feature>
<dbReference type="AlphaFoldDB" id="A0A8S1UP99"/>
<feature type="compositionally biased region" description="Polar residues" evidence="2">
    <location>
        <begin position="24"/>
        <end position="34"/>
    </location>
</feature>
<dbReference type="OMA" id="AWGKKIR"/>
<evidence type="ECO:0000313" key="3">
    <source>
        <dbReference type="EMBL" id="CAD8165997.1"/>
    </source>
</evidence>
<sequence>MATNNQANAIGQEAKRGKPPKRQGVSNPSNIVSDSNQPEIWYQSQEATEIIIILAAQGRILFQCLSGKKKKQISRITKPSSTKRSYSLTKFRNSRQDFVKHAETLQNQLLKKLEEHLEIELIGQQKQMDYFFFQDNKKTNLAQEPQMKVMKLLSPYIHKDFQETLITLLKLQHISKINQSIKGDLSNINKHKHFVSWAFIIAWGKKIRSHLTRLQQIRNDDELREASLLAKDLMDESKEILKQKTQEVEQEISQLINSYRQDYKEEIKIIINEFLYRNQQNNSEFEQNSYLEVY</sequence>
<comment type="caution">
    <text evidence="3">The sequence shown here is derived from an EMBL/GenBank/DDBJ whole genome shotgun (WGS) entry which is preliminary data.</text>
</comment>
<keyword evidence="1" id="KW-0175">Coiled coil</keyword>
<dbReference type="OrthoDB" id="10266523at2759"/>
<evidence type="ECO:0000256" key="2">
    <source>
        <dbReference type="SAM" id="MobiDB-lite"/>
    </source>
</evidence>
<feature type="coiled-coil region" evidence="1">
    <location>
        <begin position="231"/>
        <end position="258"/>
    </location>
</feature>
<accession>A0A8S1UP99</accession>
<name>A0A8S1UP99_PAROT</name>
<evidence type="ECO:0000256" key="1">
    <source>
        <dbReference type="SAM" id="Coils"/>
    </source>
</evidence>
<dbReference type="Proteomes" id="UP000683925">
    <property type="component" value="Unassembled WGS sequence"/>
</dbReference>
<reference evidence="3" key="1">
    <citation type="submission" date="2021-01" db="EMBL/GenBank/DDBJ databases">
        <authorList>
            <consortium name="Genoscope - CEA"/>
            <person name="William W."/>
        </authorList>
    </citation>
    <scope>NUCLEOTIDE SEQUENCE</scope>
</reference>
<gene>
    <name evidence="3" type="ORF">POCTA_138.1.T0470233</name>
</gene>